<reference evidence="6 7" key="1">
    <citation type="journal article" date="2004" name="Science">
        <title>The genome of the diatom Thalassiosira pseudonana: ecology, evolution, and metabolism.</title>
        <authorList>
            <person name="Armbrust E.V."/>
            <person name="Berges J.A."/>
            <person name="Bowler C."/>
            <person name="Green B.R."/>
            <person name="Martinez D."/>
            <person name="Putnam N.H."/>
            <person name="Zhou S."/>
            <person name="Allen A.E."/>
            <person name="Apt K.E."/>
            <person name="Bechner M."/>
            <person name="Brzezinski M.A."/>
            <person name="Chaal B.K."/>
            <person name="Chiovitti A."/>
            <person name="Davis A.K."/>
            <person name="Demarest M.S."/>
            <person name="Detter J.C."/>
            <person name="Glavina T."/>
            <person name="Goodstein D."/>
            <person name="Hadi M.Z."/>
            <person name="Hellsten U."/>
            <person name="Hildebrand M."/>
            <person name="Jenkins B.D."/>
            <person name="Jurka J."/>
            <person name="Kapitonov V.V."/>
            <person name="Kroger N."/>
            <person name="Lau W.W."/>
            <person name="Lane T.W."/>
            <person name="Larimer F.W."/>
            <person name="Lippmeier J.C."/>
            <person name="Lucas S."/>
            <person name="Medina M."/>
            <person name="Montsant A."/>
            <person name="Obornik M."/>
            <person name="Parker M.S."/>
            <person name="Palenik B."/>
            <person name="Pazour G.J."/>
            <person name="Richardson P.M."/>
            <person name="Rynearson T.A."/>
            <person name="Saito M.A."/>
            <person name="Schwartz D.C."/>
            <person name="Thamatrakoln K."/>
            <person name="Valentin K."/>
            <person name="Vardi A."/>
            <person name="Wilkerson F.P."/>
            <person name="Rokhsar D.S."/>
        </authorList>
    </citation>
    <scope>NUCLEOTIDE SEQUENCE [LARGE SCALE GENOMIC DNA]</scope>
    <source>
        <strain evidence="6 7">CCMP1335</strain>
    </source>
</reference>
<sequence length="353" mass="39886">MNNVGALSPEGLEPIFKRFFITLLKREDVLQFMDIFVVEGCKAIFRLALSLNQLISKSDLKAMHLIDSEAWWNEIMKKTLDPSFSFKKQVDIMYPKFGKLSSRQSKRYPRRHILKRAISYHRKWALVNMPVYVDQTPPKPLGFISSDKPIMLAKPTSVRANLAKWLTTSLKSTKLDLIYSTEVHGRSLAALYKECRRTKHTIILVEAITGDISTTIGMFASQAWVVNPSCFGDGECFLFRVDPAPKCFNWTPDVSGSFDDNIESDAIREQFMVARNEFIAMGANSDGTNGLRLDADLNNGESYTALGFDNEPLAGKGRERFDIGTVEVYRLMWEVGGTAIDGDDNLIWNLQGM</sequence>
<dbReference type="PANTHER" id="PTHR23354">
    <property type="entry name" value="NUCLEOLAR PROTEIN 7/ESTROGEN RECEPTOR COACTIVATOR-RELATED"/>
    <property type="match status" value="1"/>
</dbReference>
<dbReference type="InterPro" id="IPR006571">
    <property type="entry name" value="TLDc_dom"/>
</dbReference>
<dbReference type="InParanoid" id="B8C4J4"/>
<feature type="domain" description="TLDc" evidence="5">
    <location>
        <begin position="150"/>
        <end position="332"/>
    </location>
</feature>
<dbReference type="GO" id="GO:0005739">
    <property type="term" value="C:mitochondrion"/>
    <property type="evidence" value="ECO:0007669"/>
    <property type="project" value="UniProtKB-SubCell"/>
</dbReference>
<proteinExistence type="inferred from homology"/>
<evidence type="ECO:0000313" key="7">
    <source>
        <dbReference type="Proteomes" id="UP000001449"/>
    </source>
</evidence>
<evidence type="ECO:0000256" key="4">
    <source>
        <dbReference type="ARBA" id="ARBA00040604"/>
    </source>
</evidence>
<dbReference type="eggNOG" id="KOG2372">
    <property type="taxonomic scope" value="Eukaryota"/>
</dbReference>
<comment type="subcellular location">
    <subcellularLocation>
        <location evidence="1">Mitochondrion</location>
    </subcellularLocation>
</comment>
<reference evidence="6 7" key="2">
    <citation type="journal article" date="2008" name="Nature">
        <title>The Phaeodactylum genome reveals the evolutionary history of diatom genomes.</title>
        <authorList>
            <person name="Bowler C."/>
            <person name="Allen A.E."/>
            <person name="Badger J.H."/>
            <person name="Grimwood J."/>
            <person name="Jabbari K."/>
            <person name="Kuo A."/>
            <person name="Maheswari U."/>
            <person name="Martens C."/>
            <person name="Maumus F."/>
            <person name="Otillar R.P."/>
            <person name="Rayko E."/>
            <person name="Salamov A."/>
            <person name="Vandepoele K."/>
            <person name="Beszteri B."/>
            <person name="Gruber A."/>
            <person name="Heijde M."/>
            <person name="Katinka M."/>
            <person name="Mock T."/>
            <person name="Valentin K."/>
            <person name="Verret F."/>
            <person name="Berges J.A."/>
            <person name="Brownlee C."/>
            <person name="Cadoret J.P."/>
            <person name="Chiovitti A."/>
            <person name="Choi C.J."/>
            <person name="Coesel S."/>
            <person name="De Martino A."/>
            <person name="Detter J.C."/>
            <person name="Durkin C."/>
            <person name="Falciatore A."/>
            <person name="Fournet J."/>
            <person name="Haruta M."/>
            <person name="Huysman M.J."/>
            <person name="Jenkins B.D."/>
            <person name="Jiroutova K."/>
            <person name="Jorgensen R.E."/>
            <person name="Joubert Y."/>
            <person name="Kaplan A."/>
            <person name="Kroger N."/>
            <person name="Kroth P.G."/>
            <person name="La Roche J."/>
            <person name="Lindquist E."/>
            <person name="Lommer M."/>
            <person name="Martin-Jezequel V."/>
            <person name="Lopez P.J."/>
            <person name="Lucas S."/>
            <person name="Mangogna M."/>
            <person name="McGinnis K."/>
            <person name="Medlin L.K."/>
            <person name="Montsant A."/>
            <person name="Oudot-Le Secq M.P."/>
            <person name="Napoli C."/>
            <person name="Obornik M."/>
            <person name="Parker M.S."/>
            <person name="Petit J.L."/>
            <person name="Porcel B.M."/>
            <person name="Poulsen N."/>
            <person name="Robison M."/>
            <person name="Rychlewski L."/>
            <person name="Rynearson T.A."/>
            <person name="Schmutz J."/>
            <person name="Shapiro H."/>
            <person name="Siaut M."/>
            <person name="Stanley M."/>
            <person name="Sussman M.R."/>
            <person name="Taylor A.R."/>
            <person name="Vardi A."/>
            <person name="von Dassow P."/>
            <person name="Vyverman W."/>
            <person name="Willis A."/>
            <person name="Wyrwicz L.S."/>
            <person name="Rokhsar D.S."/>
            <person name="Weissenbach J."/>
            <person name="Armbrust E.V."/>
            <person name="Green B.R."/>
            <person name="Van de Peer Y."/>
            <person name="Grigoriev I.V."/>
        </authorList>
    </citation>
    <scope>NUCLEOTIDE SEQUENCE [LARGE SCALE GENOMIC DNA]</scope>
    <source>
        <strain evidence="6 7">CCMP1335</strain>
    </source>
</reference>
<keyword evidence="7" id="KW-1185">Reference proteome</keyword>
<dbReference type="EMBL" id="CM000643">
    <property type="protein sequence ID" value="EED91336.1"/>
    <property type="molecule type" value="Genomic_DNA"/>
</dbReference>
<evidence type="ECO:0000259" key="5">
    <source>
        <dbReference type="PROSITE" id="PS51886"/>
    </source>
</evidence>
<comment type="similarity">
    <text evidence="2">Belongs to the OXR1 family.</text>
</comment>
<evidence type="ECO:0000256" key="1">
    <source>
        <dbReference type="ARBA" id="ARBA00004173"/>
    </source>
</evidence>
<evidence type="ECO:0000313" key="6">
    <source>
        <dbReference type="EMBL" id="EED91336.1"/>
    </source>
</evidence>
<dbReference type="SMART" id="SM00584">
    <property type="entry name" value="TLDc"/>
    <property type="match status" value="1"/>
</dbReference>
<dbReference type="HOGENOM" id="CLU_018035_1_0_1"/>
<dbReference type="PROSITE" id="PS51886">
    <property type="entry name" value="TLDC"/>
    <property type="match status" value="1"/>
</dbReference>
<dbReference type="RefSeq" id="XP_002291229.1">
    <property type="nucleotide sequence ID" value="XM_002291193.1"/>
</dbReference>
<evidence type="ECO:0000256" key="2">
    <source>
        <dbReference type="ARBA" id="ARBA00009540"/>
    </source>
</evidence>
<evidence type="ECO:0000256" key="3">
    <source>
        <dbReference type="ARBA" id="ARBA00023128"/>
    </source>
</evidence>
<organism evidence="6 7">
    <name type="scientific">Thalassiosira pseudonana</name>
    <name type="common">Marine diatom</name>
    <name type="synonym">Cyclotella nana</name>
    <dbReference type="NCBI Taxonomy" id="35128"/>
    <lineage>
        <taxon>Eukaryota</taxon>
        <taxon>Sar</taxon>
        <taxon>Stramenopiles</taxon>
        <taxon>Ochrophyta</taxon>
        <taxon>Bacillariophyta</taxon>
        <taxon>Coscinodiscophyceae</taxon>
        <taxon>Thalassiosirophycidae</taxon>
        <taxon>Thalassiosirales</taxon>
        <taxon>Thalassiosiraceae</taxon>
        <taxon>Thalassiosira</taxon>
    </lineage>
</organism>
<name>B8C4J4_THAPS</name>
<dbReference type="Pfam" id="PF07534">
    <property type="entry name" value="TLD"/>
    <property type="match status" value="1"/>
</dbReference>
<dbReference type="AlphaFoldDB" id="B8C4J4"/>
<dbReference type="PaxDb" id="35128-Thaps6517"/>
<dbReference type="PANTHER" id="PTHR23354:SF62">
    <property type="entry name" value="MUSTARD, ISOFORM V"/>
    <property type="match status" value="1"/>
</dbReference>
<dbReference type="KEGG" id="tps:THAPSDRAFT_6517"/>
<keyword evidence="3" id="KW-0496">Mitochondrion</keyword>
<accession>B8C4J4</accession>
<dbReference type="Proteomes" id="UP000001449">
    <property type="component" value="Chromosome 6"/>
</dbReference>
<protein>
    <recommendedName>
        <fullName evidence="4">Oxidation resistance protein 1</fullName>
    </recommendedName>
</protein>
<gene>
    <name evidence="6" type="ORF">THAPSDRAFT_6517</name>
</gene>
<dbReference type="GeneID" id="7444599"/>